<keyword evidence="12" id="KW-0505">Motor protein</keyword>
<dbReference type="InterPro" id="IPR040045">
    <property type="entry name" value="DYNC2LI1"/>
</dbReference>
<keyword evidence="14" id="KW-0966">Cell projection</keyword>
<keyword evidence="9" id="KW-0970">Cilium biogenesis/degradation</keyword>
<accession>A0AAF3J8C8</accession>
<keyword evidence="11" id="KW-0969">Cilium</keyword>
<dbReference type="Pfam" id="PF05783">
    <property type="entry name" value="DLIC"/>
    <property type="match status" value="1"/>
</dbReference>
<dbReference type="GO" id="GO:0005868">
    <property type="term" value="C:cytoplasmic dynein complex"/>
    <property type="evidence" value="ECO:0007669"/>
    <property type="project" value="InterPro"/>
</dbReference>
<evidence type="ECO:0000313" key="15">
    <source>
        <dbReference type="Proteomes" id="UP000887575"/>
    </source>
</evidence>
<dbReference type="GO" id="GO:0005813">
    <property type="term" value="C:centrosome"/>
    <property type="evidence" value="ECO:0007669"/>
    <property type="project" value="UniProtKB-SubCell"/>
</dbReference>
<dbReference type="GO" id="GO:0005874">
    <property type="term" value="C:microtubule"/>
    <property type="evidence" value="ECO:0007669"/>
    <property type="project" value="UniProtKB-KW"/>
</dbReference>
<dbReference type="GO" id="GO:0035721">
    <property type="term" value="P:intraciliary retrograde transport"/>
    <property type="evidence" value="ECO:0007669"/>
    <property type="project" value="InterPro"/>
</dbReference>
<comment type="subcellular location">
    <subcellularLocation>
        <location evidence="3">Cytoplasm</location>
        <location evidence="3">Cytoskeleton</location>
        <location evidence="3">Cilium axoneme</location>
    </subcellularLocation>
    <subcellularLocation>
        <location evidence="1">Cytoplasm</location>
        <location evidence="1">Cytoskeleton</location>
        <location evidence="1">Cilium basal body</location>
    </subcellularLocation>
    <subcellularLocation>
        <location evidence="2">Cytoplasm</location>
        <location evidence="2">Cytoskeleton</location>
        <location evidence="2">Microtubule organizing center</location>
        <location evidence="2">Centrosome</location>
    </subcellularLocation>
</comment>
<comment type="similarity">
    <text evidence="4">Belongs to the dynein light intermediate chain family.</text>
</comment>
<sequence length="366" mass="41625">MTSLNIWELAKEKLRENQEKAMEIDEKLEDDGNAMSVNEIKRRHESVVIICGSQNCGKSSLILRFLERNENPKMTIGLEYTYGRRTRGNNKDVGHLWELGGGSRLSSLLSIPLTPQNIEIASLVIVLDLTKPHELWITAEKLIEGTRARINDVLREVNRLTPTVHDRLLANAKARIAGHSDLTLCDPFPIPIAFVGAKYDEFQNFESDDRRQICKAMRFLAHHYAANLLFYSSKMENLAVRGRALLSHLAFSTANSKGISTDHNKPLFVPPGQDSFEDIGAPPLPQGSFTSLRASQPIALWREAINEMFPQKEAKEQTGDDLTEDPLFVEPQIDKLVEQKRRDLEMYVKQKRERQAAEERIKLKLK</sequence>
<evidence type="ECO:0000256" key="9">
    <source>
        <dbReference type="ARBA" id="ARBA00022794"/>
    </source>
</evidence>
<keyword evidence="13" id="KW-0206">Cytoskeleton</keyword>
<evidence type="ECO:0000256" key="7">
    <source>
        <dbReference type="ARBA" id="ARBA00022490"/>
    </source>
</evidence>
<dbReference type="WBParaSite" id="MBELARI_LOCUS2804">
    <property type="protein sequence ID" value="MBELARI_LOCUS2804"/>
    <property type="gene ID" value="MBELARI_LOCUS2804"/>
</dbReference>
<reference evidence="16" key="1">
    <citation type="submission" date="2024-02" db="UniProtKB">
        <authorList>
            <consortium name="WormBaseParasite"/>
        </authorList>
    </citation>
    <scope>IDENTIFICATION</scope>
</reference>
<keyword evidence="6" id="KW-0217">Developmental protein</keyword>
<dbReference type="Gene3D" id="3.40.50.300">
    <property type="entry name" value="P-loop containing nucleotide triphosphate hydrolases"/>
    <property type="match status" value="1"/>
</dbReference>
<keyword evidence="7" id="KW-0963">Cytoplasm</keyword>
<dbReference type="GO" id="GO:0036064">
    <property type="term" value="C:ciliary basal body"/>
    <property type="evidence" value="ECO:0007669"/>
    <property type="project" value="TreeGrafter"/>
</dbReference>
<dbReference type="GO" id="GO:0045504">
    <property type="term" value="F:dynein heavy chain binding"/>
    <property type="evidence" value="ECO:0007669"/>
    <property type="project" value="TreeGrafter"/>
</dbReference>
<dbReference type="PANTHER" id="PTHR13236">
    <property type="entry name" value="DYNEIN 2 LIGHT INTERMEDIATE CHAIN, ISOFORM 2"/>
    <property type="match status" value="1"/>
</dbReference>
<keyword evidence="8" id="KW-0493">Microtubule</keyword>
<evidence type="ECO:0000256" key="14">
    <source>
        <dbReference type="ARBA" id="ARBA00023273"/>
    </source>
</evidence>
<proteinExistence type="inferred from homology"/>
<evidence type="ECO:0000256" key="4">
    <source>
        <dbReference type="ARBA" id="ARBA00006831"/>
    </source>
</evidence>
<dbReference type="GO" id="GO:0035735">
    <property type="term" value="P:intraciliary transport involved in cilium assembly"/>
    <property type="evidence" value="ECO:0007669"/>
    <property type="project" value="InterPro"/>
</dbReference>
<evidence type="ECO:0000313" key="16">
    <source>
        <dbReference type="WBParaSite" id="MBELARI_LOCUS2804"/>
    </source>
</evidence>
<evidence type="ECO:0000256" key="11">
    <source>
        <dbReference type="ARBA" id="ARBA00023069"/>
    </source>
</evidence>
<dbReference type="AlphaFoldDB" id="A0AAF3J8C8"/>
<dbReference type="SUPFAM" id="SSF52540">
    <property type="entry name" value="P-loop containing nucleoside triphosphate hydrolases"/>
    <property type="match status" value="1"/>
</dbReference>
<dbReference type="InterPro" id="IPR027417">
    <property type="entry name" value="P-loop_NTPase"/>
</dbReference>
<dbReference type="InterPro" id="IPR022780">
    <property type="entry name" value="Dynein_light_int_chain"/>
</dbReference>
<dbReference type="PANTHER" id="PTHR13236:SF0">
    <property type="entry name" value="CYTOPLASMIC DYNEIN 2 LIGHT INTERMEDIATE CHAIN 1"/>
    <property type="match status" value="1"/>
</dbReference>
<evidence type="ECO:0000256" key="2">
    <source>
        <dbReference type="ARBA" id="ARBA00004300"/>
    </source>
</evidence>
<dbReference type="GO" id="GO:0005930">
    <property type="term" value="C:axoneme"/>
    <property type="evidence" value="ECO:0007669"/>
    <property type="project" value="UniProtKB-SubCell"/>
</dbReference>
<evidence type="ECO:0000256" key="5">
    <source>
        <dbReference type="ARBA" id="ARBA00018863"/>
    </source>
</evidence>
<evidence type="ECO:0000256" key="12">
    <source>
        <dbReference type="ARBA" id="ARBA00023175"/>
    </source>
</evidence>
<evidence type="ECO:0000256" key="13">
    <source>
        <dbReference type="ARBA" id="ARBA00023212"/>
    </source>
</evidence>
<dbReference type="Proteomes" id="UP000887575">
    <property type="component" value="Unassembled WGS sequence"/>
</dbReference>
<evidence type="ECO:0000256" key="10">
    <source>
        <dbReference type="ARBA" id="ARBA00023017"/>
    </source>
</evidence>
<keyword evidence="10" id="KW-0243">Dynein</keyword>
<organism evidence="15 16">
    <name type="scientific">Mesorhabditis belari</name>
    <dbReference type="NCBI Taxonomy" id="2138241"/>
    <lineage>
        <taxon>Eukaryota</taxon>
        <taxon>Metazoa</taxon>
        <taxon>Ecdysozoa</taxon>
        <taxon>Nematoda</taxon>
        <taxon>Chromadorea</taxon>
        <taxon>Rhabditida</taxon>
        <taxon>Rhabditina</taxon>
        <taxon>Rhabditomorpha</taxon>
        <taxon>Rhabditoidea</taxon>
        <taxon>Rhabditidae</taxon>
        <taxon>Mesorhabditinae</taxon>
        <taxon>Mesorhabditis</taxon>
    </lineage>
</organism>
<evidence type="ECO:0000256" key="8">
    <source>
        <dbReference type="ARBA" id="ARBA00022701"/>
    </source>
</evidence>
<keyword evidence="15" id="KW-1185">Reference proteome</keyword>
<evidence type="ECO:0000256" key="6">
    <source>
        <dbReference type="ARBA" id="ARBA00022473"/>
    </source>
</evidence>
<evidence type="ECO:0000256" key="3">
    <source>
        <dbReference type="ARBA" id="ARBA00004430"/>
    </source>
</evidence>
<protein>
    <recommendedName>
        <fullName evidence="5">Cytoplasmic dynein 2 light intermediate chain 1</fullName>
    </recommendedName>
</protein>
<name>A0AAF3J8C8_9BILA</name>
<evidence type="ECO:0000256" key="1">
    <source>
        <dbReference type="ARBA" id="ARBA00004120"/>
    </source>
</evidence>